<evidence type="ECO:0000313" key="3">
    <source>
        <dbReference type="EMBL" id="SPD01369.1"/>
    </source>
</evidence>
<dbReference type="Pfam" id="PF07727">
    <property type="entry name" value="RVT_2"/>
    <property type="match status" value="2"/>
</dbReference>
<feature type="domain" description="Reverse transcriptase Ty1/copia-type" evidence="2">
    <location>
        <begin position="695"/>
        <end position="759"/>
    </location>
</feature>
<reference evidence="3" key="1">
    <citation type="submission" date="2018-02" db="EMBL/GenBank/DDBJ databases">
        <authorList>
            <person name="Cohen D.B."/>
            <person name="Kent A.D."/>
        </authorList>
    </citation>
    <scope>NUCLEOTIDE SEQUENCE</scope>
</reference>
<dbReference type="AlphaFoldDB" id="A0A2N9GPM3"/>
<dbReference type="InterPro" id="IPR043502">
    <property type="entry name" value="DNA/RNA_pol_sf"/>
</dbReference>
<dbReference type="SUPFAM" id="SSF56672">
    <property type="entry name" value="DNA/RNA polymerases"/>
    <property type="match status" value="1"/>
</dbReference>
<protein>
    <recommendedName>
        <fullName evidence="2">Reverse transcriptase Ty1/copia-type domain-containing protein</fullName>
    </recommendedName>
</protein>
<accession>A0A2N9GPM3</accession>
<dbReference type="PANTHER" id="PTHR34222">
    <property type="entry name" value="GAG_PRE-INTEGRS DOMAIN-CONTAINING PROTEIN"/>
    <property type="match status" value="1"/>
</dbReference>
<feature type="region of interest" description="Disordered" evidence="1">
    <location>
        <begin position="13"/>
        <end position="34"/>
    </location>
</feature>
<gene>
    <name evidence="3" type="ORF">FSB_LOCUS29251</name>
</gene>
<evidence type="ECO:0000259" key="2">
    <source>
        <dbReference type="Pfam" id="PF07727"/>
    </source>
</evidence>
<dbReference type="InterPro" id="IPR013103">
    <property type="entry name" value="RVT_2"/>
</dbReference>
<name>A0A2N9GPM3_FAGSY</name>
<feature type="domain" description="Reverse transcriptase Ty1/copia-type" evidence="2">
    <location>
        <begin position="593"/>
        <end position="687"/>
    </location>
</feature>
<sequence>MLSLALHPSEIRSSRFQEVDSSPKGPTATLGSAAGGLQSRHHWYRWKALETLDSTAQKTTDFDTGRALTRRLKFQCAVTLLHAPSRARTPSRHMSSLQVATSTLDMSLPRFVMAQSEIFKPIHVILDRDNYFLWVQSMCSFLKSHKLWLYVTGQCHPPKQQKDETEDSFTLRLEDLDGVNHQIITWLRNTSTPSLRQDPGKRITAFHSRMKFLWDQLAASEPVIRSFSDAKLVSAHQKRLRLHQFLMGILDDFESVRSQLLNPSPLPTVNQAVNDLVCEETHLKSHHSSQPHTTVLATPALVGPTVTAPPRALTASRYVPSSDAAFFDPVSLTTPTYSITDVQALFSQVQPPSSSASNPTLSVTPGISSEWFLDSICCNHMTDNPHLKSAYTPPFLPTITTVDGSAMICTPSIDALHLSFRTKHHMNGYLAQPQTTVYSRFLDVSVLFFFNHMSALNFNPAPSSIVFLAMALKKRGTSVMIKLPSVFKSPGMWYFGNTRCFIPYLHFPEGDSDSQDDLIPNLFLEIPSTSAESVNPISDESPSTNPTSAKSPIAYPTFNEFPLSAPTANLVNTTAPEPRHSHRVSTLPSHLLGKFAIGCKWVYKIKTRSDGTVDRYKAHLVVKGFTQEYGIDYEETFALMARISSIRTFITVSAFRHWPLFQMDVKNAFLNRELTEEVYMQLPFGFSHPPSFSYKGIQDLKRFLGQHFKMKDLGPLSYFLGLEVSSSPDGYYLTQAKYTSDLISRTGITDSKIVDTPIEYNNRLNTHDGESLSDAIPSTYN</sequence>
<evidence type="ECO:0000256" key="1">
    <source>
        <dbReference type="SAM" id="MobiDB-lite"/>
    </source>
</evidence>
<organism evidence="3">
    <name type="scientific">Fagus sylvatica</name>
    <name type="common">Beechnut</name>
    <dbReference type="NCBI Taxonomy" id="28930"/>
    <lineage>
        <taxon>Eukaryota</taxon>
        <taxon>Viridiplantae</taxon>
        <taxon>Streptophyta</taxon>
        <taxon>Embryophyta</taxon>
        <taxon>Tracheophyta</taxon>
        <taxon>Spermatophyta</taxon>
        <taxon>Magnoliopsida</taxon>
        <taxon>eudicotyledons</taxon>
        <taxon>Gunneridae</taxon>
        <taxon>Pentapetalae</taxon>
        <taxon>rosids</taxon>
        <taxon>fabids</taxon>
        <taxon>Fagales</taxon>
        <taxon>Fagaceae</taxon>
        <taxon>Fagus</taxon>
    </lineage>
</organism>
<dbReference type="EMBL" id="OIVN01002190">
    <property type="protein sequence ID" value="SPD01369.1"/>
    <property type="molecule type" value="Genomic_DNA"/>
</dbReference>
<proteinExistence type="predicted"/>
<dbReference type="PANTHER" id="PTHR34222:SF100">
    <property type="entry name" value="CCHC-TYPE DOMAIN-CONTAINING PROTEIN"/>
    <property type="match status" value="1"/>
</dbReference>